<keyword evidence="1" id="KW-0472">Membrane</keyword>
<dbReference type="AlphaFoldDB" id="A0A875S5V8"/>
<sequence>MTTGISQQLGLDSVLAHLVRGMLCHPTNFILIPATIFLLLSYPTLHALYSSPLTFWGTVLSDSQYIKGICIDEVNCTDFKADSVDFIYHRVWIQPSSEVNSLTNRTFLATALDIQTELLTGLHREGSSSDGFNATDLPSIHLHSPLDSWHSNASLLAKDTNILKTIQKSSVNPELFAGLVRTDDLIWSADALWLVFWYRQVDQDHIGRIWNENIDRVSRSGKYNETITVLDSSANPKSFLRLGYSFCSVLEKSLLTILPVVCLIYTGISFSNLRNLKSKAGLLFAFAVETALAMFGAASITIFQSRFPDILELPIPILVSIPIMLGTENLFRVVSAVSQISDEWNVPTRAYQAALHSLPKTVESVLAVCVTFMAALPFAKTSTSHDLSSKFPLTDVGSPMI</sequence>
<dbReference type="Proteomes" id="UP000662931">
    <property type="component" value="Chromosome 1"/>
</dbReference>
<protein>
    <recommendedName>
        <fullName evidence="2">HMGCR/SNAP/NPC1-like sterol-sensing domain-containing protein</fullName>
    </recommendedName>
</protein>
<organism evidence="3 4">
    <name type="scientific">Eeniella nana</name>
    <name type="common">Yeast</name>
    <name type="synonym">Brettanomyces nanus</name>
    <dbReference type="NCBI Taxonomy" id="13502"/>
    <lineage>
        <taxon>Eukaryota</taxon>
        <taxon>Fungi</taxon>
        <taxon>Dikarya</taxon>
        <taxon>Ascomycota</taxon>
        <taxon>Saccharomycotina</taxon>
        <taxon>Pichiomycetes</taxon>
        <taxon>Pichiales</taxon>
        <taxon>Pichiaceae</taxon>
        <taxon>Brettanomyces</taxon>
    </lineage>
</organism>
<feature type="transmembrane region" description="Helical" evidence="1">
    <location>
        <begin position="254"/>
        <end position="273"/>
    </location>
</feature>
<feature type="domain" description="HMGCR/SNAP/NPC1-like sterol-sensing" evidence="2">
    <location>
        <begin position="276"/>
        <end position="374"/>
    </location>
</feature>
<dbReference type="Pfam" id="PF12349">
    <property type="entry name" value="Sterol-sensing"/>
    <property type="match status" value="1"/>
</dbReference>
<dbReference type="InterPro" id="IPR053958">
    <property type="entry name" value="HMGCR/SNAP/NPC1-like_SSD"/>
</dbReference>
<feature type="transmembrane region" description="Helical" evidence="1">
    <location>
        <begin position="280"/>
        <end position="303"/>
    </location>
</feature>
<dbReference type="RefSeq" id="XP_038778139.1">
    <property type="nucleotide sequence ID" value="XM_038922211.1"/>
</dbReference>
<evidence type="ECO:0000259" key="2">
    <source>
        <dbReference type="Pfam" id="PF12349"/>
    </source>
</evidence>
<dbReference type="EMBL" id="CP064812">
    <property type="protein sequence ID" value="QPG74574.1"/>
    <property type="molecule type" value="Genomic_DNA"/>
</dbReference>
<dbReference type="GeneID" id="62195306"/>
<name>A0A875S5V8_EENNA</name>
<gene>
    <name evidence="3" type="ORF">FOA43_001905</name>
</gene>
<keyword evidence="4" id="KW-1185">Reference proteome</keyword>
<evidence type="ECO:0000256" key="1">
    <source>
        <dbReference type="SAM" id="Phobius"/>
    </source>
</evidence>
<dbReference type="KEGG" id="bnn:FOA43_001905"/>
<reference evidence="3" key="1">
    <citation type="submission" date="2020-10" db="EMBL/GenBank/DDBJ databases">
        <authorList>
            <person name="Roach M.J.R."/>
        </authorList>
    </citation>
    <scope>NUCLEOTIDE SEQUENCE</scope>
    <source>
        <strain evidence="3">CBS 1945</strain>
    </source>
</reference>
<accession>A0A875S5V8</accession>
<proteinExistence type="predicted"/>
<evidence type="ECO:0000313" key="3">
    <source>
        <dbReference type="EMBL" id="QPG74574.1"/>
    </source>
</evidence>
<keyword evidence="1" id="KW-0812">Transmembrane</keyword>
<dbReference type="OrthoDB" id="1914839at2759"/>
<keyword evidence="1" id="KW-1133">Transmembrane helix</keyword>
<evidence type="ECO:0000313" key="4">
    <source>
        <dbReference type="Proteomes" id="UP000662931"/>
    </source>
</evidence>